<keyword evidence="3" id="KW-1185">Reference proteome</keyword>
<dbReference type="EMBL" id="BLXT01005203">
    <property type="protein sequence ID" value="GFO20793.1"/>
    <property type="molecule type" value="Genomic_DNA"/>
</dbReference>
<evidence type="ECO:0000313" key="3">
    <source>
        <dbReference type="Proteomes" id="UP000735302"/>
    </source>
</evidence>
<proteinExistence type="predicted"/>
<gene>
    <name evidence="2" type="ORF">PoB_004729800</name>
</gene>
<dbReference type="Pfam" id="PF13843">
    <property type="entry name" value="DDE_Tnp_1_7"/>
    <property type="match status" value="1"/>
</dbReference>
<protein>
    <submittedName>
        <fullName evidence="2">PiggyBac transposable element-derived protein 4</fullName>
    </submittedName>
</protein>
<dbReference type="Proteomes" id="UP000735302">
    <property type="component" value="Unassembled WGS sequence"/>
</dbReference>
<name>A0AAV4BNT6_9GAST</name>
<evidence type="ECO:0000313" key="2">
    <source>
        <dbReference type="EMBL" id="GFO20793.1"/>
    </source>
</evidence>
<reference evidence="2 3" key="1">
    <citation type="journal article" date="2021" name="Elife">
        <title>Chloroplast acquisition without the gene transfer in kleptoplastic sea slugs, Plakobranchus ocellatus.</title>
        <authorList>
            <person name="Maeda T."/>
            <person name="Takahashi S."/>
            <person name="Yoshida T."/>
            <person name="Shimamura S."/>
            <person name="Takaki Y."/>
            <person name="Nagai Y."/>
            <person name="Toyoda A."/>
            <person name="Suzuki Y."/>
            <person name="Arimoto A."/>
            <person name="Ishii H."/>
            <person name="Satoh N."/>
            <person name="Nishiyama T."/>
            <person name="Hasebe M."/>
            <person name="Maruyama T."/>
            <person name="Minagawa J."/>
            <person name="Obokata J."/>
            <person name="Shigenobu S."/>
        </authorList>
    </citation>
    <scope>NUCLEOTIDE SEQUENCE [LARGE SCALE GENOMIC DNA]</scope>
</reference>
<sequence length="256" mass="30342">MWGRDVPFTPVDTTFTGELDATPDDVKAPYGYFRELVNDKMLSNIRDQTNIYALEKNNEEMNVSVKEIEKFIGVYLRMGVMKAHCQRAYWAAKTLYPPVADVFSRSRYEQLASTIYFTDNNKPDANSRVWKLQPWLEDLKLNLEKIPTQENQSVNEIMVAFKGRSKLKQFMRNKPHRWGIKIWARVGHMIQYGSRQWCKLPSCHQKSHFYCIKCNMHLCINKDSFMEFHTKKKSNFSCAQRDKFVIYTFVFNKFRI</sequence>
<dbReference type="PANTHER" id="PTHR47272:SF1">
    <property type="entry name" value="PIGGYBAC TRANSPOSABLE ELEMENT-DERIVED PROTEIN 3-LIKE"/>
    <property type="match status" value="1"/>
</dbReference>
<dbReference type="AlphaFoldDB" id="A0AAV4BNT6"/>
<organism evidence="2 3">
    <name type="scientific">Plakobranchus ocellatus</name>
    <dbReference type="NCBI Taxonomy" id="259542"/>
    <lineage>
        <taxon>Eukaryota</taxon>
        <taxon>Metazoa</taxon>
        <taxon>Spiralia</taxon>
        <taxon>Lophotrochozoa</taxon>
        <taxon>Mollusca</taxon>
        <taxon>Gastropoda</taxon>
        <taxon>Heterobranchia</taxon>
        <taxon>Euthyneura</taxon>
        <taxon>Panpulmonata</taxon>
        <taxon>Sacoglossa</taxon>
        <taxon>Placobranchoidea</taxon>
        <taxon>Plakobranchidae</taxon>
        <taxon>Plakobranchus</taxon>
    </lineage>
</organism>
<dbReference type="InterPro" id="IPR029526">
    <property type="entry name" value="PGBD"/>
</dbReference>
<comment type="caution">
    <text evidence="2">The sequence shown here is derived from an EMBL/GenBank/DDBJ whole genome shotgun (WGS) entry which is preliminary data.</text>
</comment>
<accession>A0AAV4BNT6</accession>
<feature type="domain" description="PiggyBac transposable element-derived protein" evidence="1">
    <location>
        <begin position="29"/>
        <end position="186"/>
    </location>
</feature>
<evidence type="ECO:0000259" key="1">
    <source>
        <dbReference type="Pfam" id="PF13843"/>
    </source>
</evidence>
<dbReference type="PANTHER" id="PTHR47272">
    <property type="entry name" value="DDE_TNP_1_7 DOMAIN-CONTAINING PROTEIN"/>
    <property type="match status" value="1"/>
</dbReference>